<name>A0A081N9X9_9GAMM</name>
<dbReference type="Proteomes" id="UP000028006">
    <property type="component" value="Unassembled WGS sequence"/>
</dbReference>
<proteinExistence type="predicted"/>
<reference evidence="2 3" key="1">
    <citation type="submission" date="2014-06" db="EMBL/GenBank/DDBJ databases">
        <title>Whole Genome Sequences of Three Symbiotic Endozoicomonas Bacteria.</title>
        <authorList>
            <person name="Neave M.J."/>
            <person name="Apprill A."/>
            <person name="Voolstra C.R."/>
        </authorList>
    </citation>
    <scope>NUCLEOTIDE SEQUENCE [LARGE SCALE GENOMIC DNA]</scope>
    <source>
        <strain evidence="2 3">LMG 24815</strain>
    </source>
</reference>
<evidence type="ECO:0000313" key="2">
    <source>
        <dbReference type="EMBL" id="KEQ15252.1"/>
    </source>
</evidence>
<sequence length="440" mass="50135">MFEKADSMKVNRSAHQYSGISGVVHKVLDKARRVIRFMGLRRVKPYLPSALALIPHDANSQYVGKPLEDRKVTPAAHQGQEGWVDELAAKYEGFRANNKNLNSLLEDLIQTKSGRTSTESDEMYQCRLKRAMAMSGLGQLLEDETFTSDSGRRIQRSIKPEQLETLGTYMRMRPAELYRKVISSQPHIADDVVDVGEFLVTNLRNQSVKTATEARNWYLFTRAYFDELGQELMTSTDYDLGGKKLLDYLPDIPAKLMDGEYVKAVNTSIQSLNKVKPTSAGEVQKFCKTHGIHYISGNKEVSFDAKNKWHQGLFLLTCLRNAYEANKHSAMFKADTKDPDEFERALVQKKEANELADHVREFSDRVGQNLMKKAMPESYAVPSGQGVAEENPFSYQQVLLTTNDGQCYWNSDDYQPRHGRQDIDALETFQEYQQRIRSQS</sequence>
<organism evidence="2 3">
    <name type="scientific">Endozoicomonas montiporae</name>
    <dbReference type="NCBI Taxonomy" id="1027273"/>
    <lineage>
        <taxon>Bacteria</taxon>
        <taxon>Pseudomonadati</taxon>
        <taxon>Pseudomonadota</taxon>
        <taxon>Gammaproteobacteria</taxon>
        <taxon>Oceanospirillales</taxon>
        <taxon>Endozoicomonadaceae</taxon>
        <taxon>Endozoicomonas</taxon>
    </lineage>
</organism>
<evidence type="ECO:0000256" key="1">
    <source>
        <dbReference type="SAM" id="Coils"/>
    </source>
</evidence>
<protein>
    <submittedName>
        <fullName evidence="2">Uncharacterized protein</fullName>
    </submittedName>
</protein>
<keyword evidence="3" id="KW-1185">Reference proteome</keyword>
<feature type="coiled-coil region" evidence="1">
    <location>
        <begin position="84"/>
        <end position="111"/>
    </location>
</feature>
<gene>
    <name evidence="2" type="ORF">GZ77_00785</name>
</gene>
<keyword evidence="1" id="KW-0175">Coiled coil</keyword>
<dbReference type="EMBL" id="JOKG01000001">
    <property type="protein sequence ID" value="KEQ15252.1"/>
    <property type="molecule type" value="Genomic_DNA"/>
</dbReference>
<comment type="caution">
    <text evidence="2">The sequence shown here is derived from an EMBL/GenBank/DDBJ whole genome shotgun (WGS) entry which is preliminary data.</text>
</comment>
<accession>A0A081N9X9</accession>
<dbReference type="AlphaFoldDB" id="A0A081N9X9"/>
<evidence type="ECO:0000313" key="3">
    <source>
        <dbReference type="Proteomes" id="UP000028006"/>
    </source>
</evidence>